<dbReference type="AlphaFoldDB" id="A0AAU8JG06"/>
<dbReference type="SUPFAM" id="SSF55781">
    <property type="entry name" value="GAF domain-like"/>
    <property type="match status" value="2"/>
</dbReference>
<dbReference type="Pfam" id="PF01590">
    <property type="entry name" value="GAF"/>
    <property type="match status" value="2"/>
</dbReference>
<keyword evidence="5" id="KW-1133">Transmembrane helix</keyword>
<dbReference type="PANTHER" id="PTHR43081:SF1">
    <property type="entry name" value="ADENYLATE CYCLASE, TERMINAL-DIFFERENTIATION SPECIFIC"/>
    <property type="match status" value="1"/>
</dbReference>
<dbReference type="SUPFAM" id="SSF55785">
    <property type="entry name" value="PYP-like sensor domain (PAS domain)"/>
    <property type="match status" value="1"/>
</dbReference>
<feature type="domain" description="Guanylate cyclase" evidence="9">
    <location>
        <begin position="642"/>
        <end position="774"/>
    </location>
</feature>
<feature type="compositionally biased region" description="Polar residues" evidence="7">
    <location>
        <begin position="12"/>
        <end position="21"/>
    </location>
</feature>
<dbReference type="SMART" id="SM00065">
    <property type="entry name" value="GAF"/>
    <property type="match status" value="2"/>
</dbReference>
<comment type="subcellular location">
    <subcellularLocation>
        <location evidence="1">Cell envelope</location>
    </subcellularLocation>
</comment>
<dbReference type="PROSITE" id="PS50112">
    <property type="entry name" value="PAS"/>
    <property type="match status" value="1"/>
</dbReference>
<proteinExistence type="inferred from homology"/>
<sequence>MTDASPNRRIHNSNMENSTHTVTIDATVVNLENDGKNIEQKPASEKAPAFAQPAEEQAAPTSSNALVTTQGTFKSFLAPLNKENFKQVVSDVETKLEVVNQTLSMLDSLLDAQGFDSILNEMLRSITLKTGELLGADRTTIFLLDEDKNELWSIVAKGDTGDSLEIRIPADQGIAGEVATFKKVVNIPFDFFDDARSAQSKKTYKQTKYRTYTMLCMPLLKKQEDNKPEELVAVVQLMNKLKKVHDPEQPLSDRIDTRGFTEEDEKVFQEFAPSVLMILESSRSFRKASQRQRAAAALMSATQSLSKSSLDLEDTLKRVMDEAKKLMNADRSTLWLIDEEKNELWTKIPIDGVIQEVRIPRNAGFAGQVATSGKPLNISFDLYAHPGSETSKQTDQKTKYRTCSLLCMPVFNSDGELIGVTQLVNKKKYNEHPPYDPTTWPEAPEFWKASFSRSDQEFMEAFNTQAGVALQNAKLFATVRQQEQLQRDILRSLSNGVISTNKNGIIIAANQTAKQLLGFGKDDRLEEQHICNVVKLQQEDQFAKWFEQALAGTDEKARNQYYPEQTLLSHNSEEEHSINLSINSISDAKDPTNVYGALVVMDDISDEKRLKSTMYRYMTQEVAEALLQSGDTGLGGKKKEVSVLFSDIRSYTTLTEGMEPEEVVAMLNEYFESMVDAVFKYKGTLDKYIGDAIMAVFGSPLPLADHEWCAVQTAVEMGQRLKVFNKKRQAEGKKTLSIGIGLHSDAVVSGNIGSSKRMELTSIGDGVNLASRLEGTSKMYGCVIVISEKTYEACKDRVWVRELDFITVKGKTEPVRIYELVGLKDGPLAQEIDPKQKELIDAYHQGREYYLNREFELAMSRFGKVIEIDKDNKAANLHIDRCLHFIENPPADNWDGVWKLTEK</sequence>
<feature type="region of interest" description="Disordered" evidence="7">
    <location>
        <begin position="41"/>
        <end position="65"/>
    </location>
</feature>
<feature type="region of interest" description="Disordered" evidence="7">
    <location>
        <begin position="1"/>
        <end position="21"/>
    </location>
</feature>
<dbReference type="GO" id="GO:0004016">
    <property type="term" value="F:adenylate cyclase activity"/>
    <property type="evidence" value="ECO:0007669"/>
    <property type="project" value="UniProtKB-ARBA"/>
</dbReference>
<dbReference type="FunFam" id="3.30.70.1230:FF:000016">
    <property type="entry name" value="Adenylate/guanylate cyclase domain-containing protein"/>
    <property type="match status" value="1"/>
</dbReference>
<dbReference type="GO" id="GO:0006171">
    <property type="term" value="P:cAMP biosynthetic process"/>
    <property type="evidence" value="ECO:0007669"/>
    <property type="project" value="TreeGrafter"/>
</dbReference>
<dbReference type="PANTHER" id="PTHR43081">
    <property type="entry name" value="ADENYLATE CYCLASE, TERMINAL-DIFFERENTIATION SPECIFIC-RELATED"/>
    <property type="match status" value="1"/>
</dbReference>
<dbReference type="Gene3D" id="3.30.70.1230">
    <property type="entry name" value="Nucleotide cyclase"/>
    <property type="match status" value="1"/>
</dbReference>
<feature type="domain" description="PAS" evidence="8">
    <location>
        <begin position="482"/>
        <end position="553"/>
    </location>
</feature>
<dbReference type="EMBL" id="CP159837">
    <property type="protein sequence ID" value="XCM37754.1"/>
    <property type="molecule type" value="Genomic_DNA"/>
</dbReference>
<dbReference type="NCBIfam" id="TIGR00229">
    <property type="entry name" value="sensory_box"/>
    <property type="match status" value="1"/>
</dbReference>
<dbReference type="CDD" id="cd07302">
    <property type="entry name" value="CHD"/>
    <property type="match status" value="1"/>
</dbReference>
<name>A0AAU8JG06_9CYAN</name>
<keyword evidence="3" id="KW-1003">Cell membrane</keyword>
<dbReference type="InterPro" id="IPR050697">
    <property type="entry name" value="Adenylyl/Guanylyl_Cyclase_3/4"/>
</dbReference>
<reference evidence="10" key="1">
    <citation type="submission" date="2024-07" db="EMBL/GenBank/DDBJ databases">
        <authorList>
            <person name="Kim Y.J."/>
            <person name="Jeong J.Y."/>
        </authorList>
    </citation>
    <scope>NUCLEOTIDE SEQUENCE</scope>
    <source>
        <strain evidence="10">GIHE-MW2</strain>
    </source>
</reference>
<dbReference type="SMART" id="SM00044">
    <property type="entry name" value="CYCc"/>
    <property type="match status" value="1"/>
</dbReference>
<dbReference type="CDD" id="cd00130">
    <property type="entry name" value="PAS"/>
    <property type="match status" value="1"/>
</dbReference>
<dbReference type="InterPro" id="IPR029016">
    <property type="entry name" value="GAF-like_dom_sf"/>
</dbReference>
<gene>
    <name evidence="10" type="ORF">ABWT76_000550</name>
</gene>
<dbReference type="Pfam" id="PF00211">
    <property type="entry name" value="Guanylate_cyc"/>
    <property type="match status" value="1"/>
</dbReference>
<keyword evidence="6" id="KW-0472">Membrane</keyword>
<dbReference type="InterPro" id="IPR029787">
    <property type="entry name" value="Nucleotide_cyclase"/>
</dbReference>
<dbReference type="InterPro" id="IPR035965">
    <property type="entry name" value="PAS-like_dom_sf"/>
</dbReference>
<dbReference type="SMART" id="SM00091">
    <property type="entry name" value="PAS"/>
    <property type="match status" value="1"/>
</dbReference>
<dbReference type="GO" id="GO:0030313">
    <property type="term" value="C:cell envelope"/>
    <property type="evidence" value="ECO:0007669"/>
    <property type="project" value="UniProtKB-SubCell"/>
</dbReference>
<dbReference type="InterPro" id="IPR000014">
    <property type="entry name" value="PAS"/>
</dbReference>
<evidence type="ECO:0000256" key="1">
    <source>
        <dbReference type="ARBA" id="ARBA00004196"/>
    </source>
</evidence>
<evidence type="ECO:0000313" key="10">
    <source>
        <dbReference type="EMBL" id="XCM37754.1"/>
    </source>
</evidence>
<evidence type="ECO:0000259" key="9">
    <source>
        <dbReference type="PROSITE" id="PS50125"/>
    </source>
</evidence>
<evidence type="ECO:0000259" key="8">
    <source>
        <dbReference type="PROSITE" id="PS50112"/>
    </source>
</evidence>
<dbReference type="RefSeq" id="WP_054468329.1">
    <property type="nucleotide sequence ID" value="NZ_CP159837.1"/>
</dbReference>
<feature type="compositionally biased region" description="Low complexity" evidence="7">
    <location>
        <begin position="47"/>
        <end position="60"/>
    </location>
</feature>
<dbReference type="PROSITE" id="PS50125">
    <property type="entry name" value="GUANYLATE_CYCLASE_2"/>
    <property type="match status" value="1"/>
</dbReference>
<dbReference type="Pfam" id="PF13426">
    <property type="entry name" value="PAS_9"/>
    <property type="match status" value="1"/>
</dbReference>
<dbReference type="GO" id="GO:0035556">
    <property type="term" value="P:intracellular signal transduction"/>
    <property type="evidence" value="ECO:0007669"/>
    <property type="project" value="InterPro"/>
</dbReference>
<comment type="similarity">
    <text evidence="2">Belongs to the adenylyl cyclase class-3 family.</text>
</comment>
<evidence type="ECO:0000256" key="3">
    <source>
        <dbReference type="ARBA" id="ARBA00022475"/>
    </source>
</evidence>
<accession>A0AAU8JG06</accession>
<protein>
    <submittedName>
        <fullName evidence="10">Adenylate/guanylate cyclase domain-containing protein</fullName>
    </submittedName>
</protein>
<dbReference type="InterPro" id="IPR003018">
    <property type="entry name" value="GAF"/>
</dbReference>
<dbReference type="InterPro" id="IPR001054">
    <property type="entry name" value="A/G_cyclase"/>
</dbReference>
<dbReference type="Gene3D" id="3.30.450.20">
    <property type="entry name" value="PAS domain"/>
    <property type="match status" value="1"/>
</dbReference>
<evidence type="ECO:0000256" key="5">
    <source>
        <dbReference type="ARBA" id="ARBA00022989"/>
    </source>
</evidence>
<keyword evidence="4" id="KW-0812">Transmembrane</keyword>
<dbReference type="SUPFAM" id="SSF55073">
    <property type="entry name" value="Nucleotide cyclase"/>
    <property type="match status" value="1"/>
</dbReference>
<organism evidence="10">
    <name type="scientific">Planktothricoides raciborskii GIHE-MW2</name>
    <dbReference type="NCBI Taxonomy" id="2792601"/>
    <lineage>
        <taxon>Bacteria</taxon>
        <taxon>Bacillati</taxon>
        <taxon>Cyanobacteriota</taxon>
        <taxon>Cyanophyceae</taxon>
        <taxon>Oscillatoriophycideae</taxon>
        <taxon>Oscillatoriales</taxon>
        <taxon>Oscillatoriaceae</taxon>
        <taxon>Planktothricoides</taxon>
    </lineage>
</organism>
<dbReference type="Gene3D" id="3.30.450.40">
    <property type="match status" value="2"/>
</dbReference>
<evidence type="ECO:0000256" key="4">
    <source>
        <dbReference type="ARBA" id="ARBA00022692"/>
    </source>
</evidence>
<evidence type="ECO:0000256" key="2">
    <source>
        <dbReference type="ARBA" id="ARBA00005381"/>
    </source>
</evidence>
<evidence type="ECO:0000256" key="7">
    <source>
        <dbReference type="SAM" id="MobiDB-lite"/>
    </source>
</evidence>
<evidence type="ECO:0000256" key="6">
    <source>
        <dbReference type="ARBA" id="ARBA00023136"/>
    </source>
</evidence>